<dbReference type="InterPro" id="IPR026444">
    <property type="entry name" value="Secre_tail"/>
</dbReference>
<feature type="signal peptide" evidence="1">
    <location>
        <begin position="1"/>
        <end position="19"/>
    </location>
</feature>
<feature type="domain" description="Copper-binding protein MbnP-like" evidence="2">
    <location>
        <begin position="21"/>
        <end position="204"/>
    </location>
</feature>
<gene>
    <name evidence="3" type="ORF">HELGO_WM40061</name>
</gene>
<dbReference type="InterPro" id="IPR046863">
    <property type="entry name" value="MbnP-like_dom"/>
</dbReference>
<feature type="chain" id="PRO_5028169249" description="Copper-binding protein MbnP-like domain-containing protein" evidence="1">
    <location>
        <begin position="20"/>
        <end position="325"/>
    </location>
</feature>
<name>A0A6S6SSL1_9BACT</name>
<organism evidence="3">
    <name type="scientific">uncultured Aureispira sp</name>
    <dbReference type="NCBI Taxonomy" id="1331704"/>
    <lineage>
        <taxon>Bacteria</taxon>
        <taxon>Pseudomonadati</taxon>
        <taxon>Bacteroidota</taxon>
        <taxon>Saprospiria</taxon>
        <taxon>Saprospirales</taxon>
        <taxon>Saprospiraceae</taxon>
        <taxon>Aureispira</taxon>
        <taxon>environmental samples</taxon>
    </lineage>
</organism>
<evidence type="ECO:0000256" key="1">
    <source>
        <dbReference type="SAM" id="SignalP"/>
    </source>
</evidence>
<dbReference type="EMBL" id="CACVAQ010000202">
    <property type="protein sequence ID" value="CAA6813509.1"/>
    <property type="molecule type" value="Genomic_DNA"/>
</dbReference>
<evidence type="ECO:0000259" key="2">
    <source>
        <dbReference type="Pfam" id="PF20243"/>
    </source>
</evidence>
<protein>
    <recommendedName>
        <fullName evidence="2">Copper-binding protein MbnP-like domain-containing protein</fullName>
    </recommendedName>
</protein>
<proteinExistence type="predicted"/>
<dbReference type="NCBIfam" id="TIGR04183">
    <property type="entry name" value="Por_Secre_tail"/>
    <property type="match status" value="1"/>
</dbReference>
<accession>A0A6S6SSL1</accession>
<evidence type="ECO:0000313" key="3">
    <source>
        <dbReference type="EMBL" id="CAA6813509.1"/>
    </source>
</evidence>
<dbReference type="Pfam" id="PF20243">
    <property type="entry name" value="MbnP"/>
    <property type="match status" value="1"/>
</dbReference>
<keyword evidence="1" id="KW-0732">Signal</keyword>
<reference evidence="3" key="1">
    <citation type="submission" date="2020-01" db="EMBL/GenBank/DDBJ databases">
        <authorList>
            <person name="Meier V. D."/>
            <person name="Meier V D."/>
        </authorList>
    </citation>
    <scope>NUCLEOTIDE SEQUENCE</scope>
    <source>
        <strain evidence="3">HLG_WM_MAG_10</strain>
    </source>
</reference>
<sequence>MLNKLFFLLLFSSCWSLHAQTDVALNIQHKFGQSNYTPNQPYVDDENRVILITRIQYYLSNIELTHDGGQSVLINKQHLLMEGETSVYNLGTVSPEIQQLEALNFDLGVDPNLNNSRPVNHPIGHALAENRMYSENQQSYIFLAIEGMVDTDGDQTPDKPFSFRATGNQLLRNMTIQATTSRSDAGIKINLVANIANWLKEIDLEFVGHQENSATDNRTLCNNTDDHSVFYNVATTSVSTLVSPQNQINVDSRLSIAPTIYYNFYTAEQLDMTITNVNGTYFIQRSNLNPQGDFYMDNDLASGIYIVIFTTPKGIRQCQRFIIRN</sequence>
<dbReference type="AlphaFoldDB" id="A0A6S6SSL1"/>